<protein>
    <submittedName>
        <fullName evidence="2">Tetratricopeptide repeat protein</fullName>
    </submittedName>
</protein>
<dbReference type="SUPFAM" id="SSF81901">
    <property type="entry name" value="HCP-like"/>
    <property type="match status" value="1"/>
</dbReference>
<dbReference type="Gene3D" id="1.25.40.10">
    <property type="entry name" value="Tetratricopeptide repeat domain"/>
    <property type="match status" value="1"/>
</dbReference>
<reference evidence="3" key="1">
    <citation type="journal article" date="2019" name="Int. J. Syst. Evol. Microbiol.">
        <title>The Global Catalogue of Microorganisms (GCM) 10K type strain sequencing project: providing services to taxonomists for standard genome sequencing and annotation.</title>
        <authorList>
            <consortium name="The Broad Institute Genomics Platform"/>
            <consortium name="The Broad Institute Genome Sequencing Center for Infectious Disease"/>
            <person name="Wu L."/>
            <person name="Ma J."/>
        </authorList>
    </citation>
    <scope>NUCLEOTIDE SEQUENCE [LARGE SCALE GENOMIC DNA]</scope>
    <source>
        <strain evidence="3">CCUG 54939</strain>
    </source>
</reference>
<name>A0ABV8CKG3_9GAMM</name>
<gene>
    <name evidence="2" type="ORF">ACFOSS_04340</name>
</gene>
<evidence type="ECO:0000313" key="3">
    <source>
        <dbReference type="Proteomes" id="UP001595692"/>
    </source>
</evidence>
<keyword evidence="1" id="KW-0732">Signal</keyword>
<keyword evidence="3" id="KW-1185">Reference proteome</keyword>
<feature type="chain" id="PRO_5046595236" evidence="1">
    <location>
        <begin position="22"/>
        <end position="270"/>
    </location>
</feature>
<comment type="caution">
    <text evidence="2">The sequence shown here is derived from an EMBL/GenBank/DDBJ whole genome shotgun (WGS) entry which is preliminary data.</text>
</comment>
<feature type="signal peptide" evidence="1">
    <location>
        <begin position="1"/>
        <end position="21"/>
    </location>
</feature>
<accession>A0ABV8CKG3</accession>
<dbReference type="InterPro" id="IPR011990">
    <property type="entry name" value="TPR-like_helical_dom_sf"/>
</dbReference>
<dbReference type="InterPro" id="IPR006597">
    <property type="entry name" value="Sel1-like"/>
</dbReference>
<evidence type="ECO:0000313" key="2">
    <source>
        <dbReference type="EMBL" id="MFC3912702.1"/>
    </source>
</evidence>
<dbReference type="Pfam" id="PF08238">
    <property type="entry name" value="Sel1"/>
    <property type="match status" value="3"/>
</dbReference>
<proteinExistence type="predicted"/>
<organism evidence="2 3">
    <name type="scientific">Pseudaeromonas sharmana</name>
    <dbReference type="NCBI Taxonomy" id="328412"/>
    <lineage>
        <taxon>Bacteria</taxon>
        <taxon>Pseudomonadati</taxon>
        <taxon>Pseudomonadota</taxon>
        <taxon>Gammaproteobacteria</taxon>
        <taxon>Aeromonadales</taxon>
        <taxon>Aeromonadaceae</taxon>
        <taxon>Pseudaeromonas</taxon>
    </lineage>
</organism>
<sequence>MNRLIAVLLSLIPLWLATAHAEDKIFEPSGNIFAPATSSANPERAAGTKKVATLTEEQKAELARQQAAASAASAAVSVLSTSGGGTLATLQLYGQDELLNWIAQHKHLKRVIADQCQLVPDIEARAKVMMLPSYQYLWGDMLLTATCVEKDAALGVEYMWSAAEHGLPAALLRLAQYYDQGKYVQRDRRQAVQLMHEAAALGYTEARMEWVAMLNRGLGSPLDYEEAYSWLHHTVIADPGQHARASKLLRQLAARMPANIVSRAKAYPLD</sequence>
<evidence type="ECO:0000256" key="1">
    <source>
        <dbReference type="SAM" id="SignalP"/>
    </source>
</evidence>
<dbReference type="RefSeq" id="WP_377150844.1">
    <property type="nucleotide sequence ID" value="NZ_JBHSAF010000002.1"/>
</dbReference>
<dbReference type="Proteomes" id="UP001595692">
    <property type="component" value="Unassembled WGS sequence"/>
</dbReference>
<dbReference type="EMBL" id="JBHSAF010000002">
    <property type="protein sequence ID" value="MFC3912702.1"/>
    <property type="molecule type" value="Genomic_DNA"/>
</dbReference>
<dbReference type="SMART" id="SM00671">
    <property type="entry name" value="SEL1"/>
    <property type="match status" value="2"/>
</dbReference>